<dbReference type="Proteomes" id="UP001054821">
    <property type="component" value="Chromosome 8"/>
</dbReference>
<evidence type="ECO:0000313" key="1">
    <source>
        <dbReference type="EMBL" id="KAI5313216.1"/>
    </source>
</evidence>
<accession>A0AAD4UWI4</accession>
<evidence type="ECO:0000313" key="2">
    <source>
        <dbReference type="Proteomes" id="UP001054821"/>
    </source>
</evidence>
<dbReference type="AlphaFoldDB" id="A0AAD4UWI4"/>
<comment type="caution">
    <text evidence="1">The sequence shown here is derived from an EMBL/GenBank/DDBJ whole genome shotgun (WGS) entry which is preliminary data.</text>
</comment>
<proteinExistence type="predicted"/>
<dbReference type="EMBL" id="JAJFAZ020000008">
    <property type="protein sequence ID" value="KAI5313216.1"/>
    <property type="molecule type" value="Genomic_DNA"/>
</dbReference>
<keyword evidence="2" id="KW-1185">Reference proteome</keyword>
<protein>
    <submittedName>
        <fullName evidence="1">Uncharacterized protein</fullName>
    </submittedName>
</protein>
<gene>
    <name evidence="1" type="ORF">L3X38_042390</name>
</gene>
<reference evidence="1 2" key="1">
    <citation type="journal article" date="2022" name="G3 (Bethesda)">
        <title>Whole-genome sequence and methylome profiling of the almond [Prunus dulcis (Mill.) D.A. Webb] cultivar 'Nonpareil'.</title>
        <authorList>
            <person name="D'Amico-Willman K.M."/>
            <person name="Ouma W.Z."/>
            <person name="Meulia T."/>
            <person name="Sideli G.M."/>
            <person name="Gradziel T.M."/>
            <person name="Fresnedo-Ramirez J."/>
        </authorList>
    </citation>
    <scope>NUCLEOTIDE SEQUENCE [LARGE SCALE GENOMIC DNA]</scope>
    <source>
        <strain evidence="1">Clone GOH B32 T37-40</strain>
    </source>
</reference>
<name>A0AAD4UWI4_PRUDU</name>
<organism evidence="1 2">
    <name type="scientific">Prunus dulcis</name>
    <name type="common">Almond</name>
    <name type="synonym">Amygdalus dulcis</name>
    <dbReference type="NCBI Taxonomy" id="3755"/>
    <lineage>
        <taxon>Eukaryota</taxon>
        <taxon>Viridiplantae</taxon>
        <taxon>Streptophyta</taxon>
        <taxon>Embryophyta</taxon>
        <taxon>Tracheophyta</taxon>
        <taxon>Spermatophyta</taxon>
        <taxon>Magnoliopsida</taxon>
        <taxon>eudicotyledons</taxon>
        <taxon>Gunneridae</taxon>
        <taxon>Pentapetalae</taxon>
        <taxon>rosids</taxon>
        <taxon>fabids</taxon>
        <taxon>Rosales</taxon>
        <taxon>Rosaceae</taxon>
        <taxon>Amygdaloideae</taxon>
        <taxon>Amygdaleae</taxon>
        <taxon>Prunus</taxon>
    </lineage>
</organism>
<sequence>MLINLSSLLTSSSWIWRKLKFRVVNCLSSLVDPPWLLQVFEGLKRPLDPYDCFHIEVVDQIVEKTFIELSRTDPIENSDALTAQTKTIEVMYLDDSPDM</sequence>